<gene>
    <name evidence="3" type="ORF">B0T11DRAFT_302278</name>
</gene>
<dbReference type="GO" id="GO:0016787">
    <property type="term" value="F:hydrolase activity"/>
    <property type="evidence" value="ECO:0007669"/>
    <property type="project" value="UniProtKB-KW"/>
</dbReference>
<proteinExistence type="predicted"/>
<dbReference type="Pfam" id="PF07859">
    <property type="entry name" value="Abhydrolase_3"/>
    <property type="match status" value="1"/>
</dbReference>
<evidence type="ECO:0000256" key="1">
    <source>
        <dbReference type="ARBA" id="ARBA00022801"/>
    </source>
</evidence>
<feature type="domain" description="Alpha/beta hydrolase fold-3" evidence="2">
    <location>
        <begin position="101"/>
        <end position="320"/>
    </location>
</feature>
<name>A0A8K0TCS1_9PEZI</name>
<dbReference type="SUPFAM" id="SSF53474">
    <property type="entry name" value="alpha/beta-Hydrolases"/>
    <property type="match status" value="1"/>
</dbReference>
<dbReference type="Gene3D" id="3.40.50.1820">
    <property type="entry name" value="alpha/beta hydrolase"/>
    <property type="match status" value="1"/>
</dbReference>
<dbReference type="AlphaFoldDB" id="A0A8K0TCS1"/>
<dbReference type="InterPro" id="IPR029058">
    <property type="entry name" value="AB_hydrolase_fold"/>
</dbReference>
<dbReference type="InterPro" id="IPR013094">
    <property type="entry name" value="AB_hydrolase_3"/>
</dbReference>
<sequence>MTDLAQVHFQVPDPSAEWTQFEKTWKRPQPSPTATLEDIRDTANTRTARVFADVLGVPTSGLSVTDLLIPTTDGQHIPARLYRPDQNEKDQKSLSLLPLYISLHGGGFHLGNIETEDPHCRQVALAVGVAVLNVHYRHTPRWTFPAPVDDAWAAFRWAVDGPGIRQGLDPDRVFVGGVSAGACLAIGVALRHLSQTRGGGPNGPKIRGLILGTPSTVHPDHFPSHLVRGPSSLDLYANAPFLNLARLRGFVDLYKPDPLHPMCSPLLVPAEEFVGMCPVSFHIAGLDPLRDEGLLMEKKLRSVGVETTVRDYPGVPHAFMSLPTLPSAERWRLAMQEDLRGWIKSTE</sequence>
<dbReference type="InterPro" id="IPR050300">
    <property type="entry name" value="GDXG_lipolytic_enzyme"/>
</dbReference>
<accession>A0A8K0TCS1</accession>
<keyword evidence="1 3" id="KW-0378">Hydrolase</keyword>
<keyword evidence="4" id="KW-1185">Reference proteome</keyword>
<protein>
    <submittedName>
        <fullName evidence="3">Alpha/Beta hydrolase protein</fullName>
    </submittedName>
</protein>
<dbReference type="PANTHER" id="PTHR48081:SF8">
    <property type="entry name" value="ALPHA_BETA HYDROLASE FOLD-3 DOMAIN-CONTAINING PROTEIN-RELATED"/>
    <property type="match status" value="1"/>
</dbReference>
<evidence type="ECO:0000313" key="3">
    <source>
        <dbReference type="EMBL" id="KAH7350129.1"/>
    </source>
</evidence>
<reference evidence="3" key="1">
    <citation type="journal article" date="2021" name="Nat. Commun.">
        <title>Genetic determinants of endophytism in the Arabidopsis root mycobiome.</title>
        <authorList>
            <person name="Mesny F."/>
            <person name="Miyauchi S."/>
            <person name="Thiergart T."/>
            <person name="Pickel B."/>
            <person name="Atanasova L."/>
            <person name="Karlsson M."/>
            <person name="Huettel B."/>
            <person name="Barry K.W."/>
            <person name="Haridas S."/>
            <person name="Chen C."/>
            <person name="Bauer D."/>
            <person name="Andreopoulos W."/>
            <person name="Pangilinan J."/>
            <person name="LaButti K."/>
            <person name="Riley R."/>
            <person name="Lipzen A."/>
            <person name="Clum A."/>
            <person name="Drula E."/>
            <person name="Henrissat B."/>
            <person name="Kohler A."/>
            <person name="Grigoriev I.V."/>
            <person name="Martin F.M."/>
            <person name="Hacquard S."/>
        </authorList>
    </citation>
    <scope>NUCLEOTIDE SEQUENCE</scope>
    <source>
        <strain evidence="3">MPI-CAGE-AT-0016</strain>
    </source>
</reference>
<dbReference type="OrthoDB" id="408631at2759"/>
<comment type="caution">
    <text evidence="3">The sequence shown here is derived from an EMBL/GenBank/DDBJ whole genome shotgun (WGS) entry which is preliminary data.</text>
</comment>
<dbReference type="Proteomes" id="UP000813385">
    <property type="component" value="Unassembled WGS sequence"/>
</dbReference>
<dbReference type="EMBL" id="JAGPXD010000006">
    <property type="protein sequence ID" value="KAH7350129.1"/>
    <property type="molecule type" value="Genomic_DNA"/>
</dbReference>
<organism evidence="3 4">
    <name type="scientific">Plectosphaerella cucumerina</name>
    <dbReference type="NCBI Taxonomy" id="40658"/>
    <lineage>
        <taxon>Eukaryota</taxon>
        <taxon>Fungi</taxon>
        <taxon>Dikarya</taxon>
        <taxon>Ascomycota</taxon>
        <taxon>Pezizomycotina</taxon>
        <taxon>Sordariomycetes</taxon>
        <taxon>Hypocreomycetidae</taxon>
        <taxon>Glomerellales</taxon>
        <taxon>Plectosphaerellaceae</taxon>
        <taxon>Plectosphaerella</taxon>
    </lineage>
</organism>
<evidence type="ECO:0000259" key="2">
    <source>
        <dbReference type="Pfam" id="PF07859"/>
    </source>
</evidence>
<evidence type="ECO:0000313" key="4">
    <source>
        <dbReference type="Proteomes" id="UP000813385"/>
    </source>
</evidence>
<dbReference type="PANTHER" id="PTHR48081">
    <property type="entry name" value="AB HYDROLASE SUPERFAMILY PROTEIN C4A8.06C"/>
    <property type="match status" value="1"/>
</dbReference>